<feature type="domain" description="PAS" evidence="12">
    <location>
        <begin position="147"/>
        <end position="202"/>
    </location>
</feature>
<dbReference type="PANTHER" id="PTHR43047:SF72">
    <property type="entry name" value="OSMOSENSING HISTIDINE PROTEIN KINASE SLN1"/>
    <property type="match status" value="1"/>
</dbReference>
<evidence type="ECO:0000256" key="1">
    <source>
        <dbReference type="ARBA" id="ARBA00000085"/>
    </source>
</evidence>
<evidence type="ECO:0000256" key="2">
    <source>
        <dbReference type="ARBA" id="ARBA00012438"/>
    </source>
</evidence>
<keyword evidence="3 9" id="KW-0597">Phosphoprotein</keyword>
<dbReference type="Pfam" id="PF00989">
    <property type="entry name" value="PAS"/>
    <property type="match status" value="1"/>
</dbReference>
<keyword evidence="6" id="KW-0902">Two-component regulatory system</keyword>
<dbReference type="Gene3D" id="3.30.565.10">
    <property type="entry name" value="Histidine kinase-like ATPase, C-terminal domain"/>
    <property type="match status" value="1"/>
</dbReference>
<protein>
    <recommendedName>
        <fullName evidence="2">histidine kinase</fullName>
        <ecNumber evidence="2">2.7.13.3</ecNumber>
    </recommendedName>
</protein>
<organism evidence="13">
    <name type="scientific">uncultured Desulfobacteraceae bacterium</name>
    <dbReference type="NCBI Taxonomy" id="218296"/>
    <lineage>
        <taxon>Bacteria</taxon>
        <taxon>Pseudomonadati</taxon>
        <taxon>Thermodesulfobacteriota</taxon>
        <taxon>Desulfobacteria</taxon>
        <taxon>Desulfobacterales</taxon>
        <taxon>Desulfobacteraceae</taxon>
        <taxon>environmental samples</taxon>
    </lineage>
</organism>
<dbReference type="SUPFAM" id="SSF52172">
    <property type="entry name" value="CheY-like"/>
    <property type="match status" value="1"/>
</dbReference>
<keyword evidence="7" id="KW-0805">Transcription regulation</keyword>
<comment type="catalytic activity">
    <reaction evidence="1">
        <text>ATP + protein L-histidine = ADP + protein N-phospho-L-histidine.</text>
        <dbReference type="EC" id="2.7.13.3"/>
    </reaction>
</comment>
<dbReference type="SUPFAM" id="SSF55785">
    <property type="entry name" value="PYP-like sensor domain (PAS domain)"/>
    <property type="match status" value="1"/>
</dbReference>
<dbReference type="InterPro" id="IPR035965">
    <property type="entry name" value="PAS-like_dom_sf"/>
</dbReference>
<dbReference type="PRINTS" id="PR00344">
    <property type="entry name" value="BCTRLSENSOR"/>
</dbReference>
<dbReference type="Gene3D" id="3.30.450.20">
    <property type="entry name" value="PAS domain"/>
    <property type="match status" value="1"/>
</dbReference>
<sequence length="503" mass="55647">MEKILIIDDEPAIVRTLSMSLAADGHEIVQALGGEEGLDVFREEKPDIVITDVKMPGMDGLDVLKGIKALNRDAEVIIITGHGDIDMAIDALKYGASDFLNKPIRDKALSVAIRRAAEKMEIKKKLAAHTHDLENMIRAATEEIKRKSNFQSALIQSSHDGIVATNVDGRIITFNPAAEDIFGIPRRDIIRTRDSEKLYPPELQKAFAEERDLPWTETEITAGDGTKAPVKASGKILRPGREVIGVVAFFQDIREIKKLERELLKSEKLAAVGQTVAGLAHCVKNILHGFSGGSYMMDIGLDKKDINKIHSAWKMVTRNIARMSDLVMDLLSYAKDRDPDYETCRPNEMILDVSETMSYMAAENGIEVIARPDPSIGEVRMDEKSIRRAIMNLVSNAVDACASDETPGKKRRVEIRTVRQKGDRVGFIVKDNGAGMDDEVKKRLFTSFFSTKGSQGTGLGLLVTRKLVEEHYGDIRVDSTLGEGSTFTVTIPYQKFENACGKT</sequence>
<dbReference type="InterPro" id="IPR004358">
    <property type="entry name" value="Sig_transdc_His_kin-like_C"/>
</dbReference>
<dbReference type="PROSITE" id="PS50110">
    <property type="entry name" value="RESPONSE_REGULATORY"/>
    <property type="match status" value="1"/>
</dbReference>
<dbReference type="PROSITE" id="PS50109">
    <property type="entry name" value="HIS_KIN"/>
    <property type="match status" value="1"/>
</dbReference>
<dbReference type="GO" id="GO:0009927">
    <property type="term" value="F:histidine phosphotransfer kinase activity"/>
    <property type="evidence" value="ECO:0007669"/>
    <property type="project" value="TreeGrafter"/>
</dbReference>
<evidence type="ECO:0000256" key="4">
    <source>
        <dbReference type="ARBA" id="ARBA00022679"/>
    </source>
</evidence>
<dbReference type="InterPro" id="IPR001789">
    <property type="entry name" value="Sig_transdc_resp-reg_receiver"/>
</dbReference>
<dbReference type="NCBIfam" id="TIGR00229">
    <property type="entry name" value="sensory_box"/>
    <property type="match status" value="1"/>
</dbReference>
<dbReference type="GO" id="GO:0000155">
    <property type="term" value="F:phosphorelay sensor kinase activity"/>
    <property type="evidence" value="ECO:0007669"/>
    <property type="project" value="InterPro"/>
</dbReference>
<keyword evidence="5 13" id="KW-0418">Kinase</keyword>
<dbReference type="InterPro" id="IPR005467">
    <property type="entry name" value="His_kinase_dom"/>
</dbReference>
<proteinExistence type="predicted"/>
<dbReference type="Pfam" id="PF00072">
    <property type="entry name" value="Response_reg"/>
    <property type="match status" value="1"/>
</dbReference>
<evidence type="ECO:0000259" key="11">
    <source>
        <dbReference type="PROSITE" id="PS50110"/>
    </source>
</evidence>
<evidence type="ECO:0000256" key="7">
    <source>
        <dbReference type="ARBA" id="ARBA00023015"/>
    </source>
</evidence>
<dbReference type="InterPro" id="IPR000014">
    <property type="entry name" value="PAS"/>
</dbReference>
<feature type="domain" description="Histidine kinase" evidence="10">
    <location>
        <begin position="278"/>
        <end position="495"/>
    </location>
</feature>
<dbReference type="Pfam" id="PF02518">
    <property type="entry name" value="HATPase_c"/>
    <property type="match status" value="1"/>
</dbReference>
<feature type="domain" description="Response regulatory" evidence="11">
    <location>
        <begin position="3"/>
        <end position="117"/>
    </location>
</feature>
<gene>
    <name evidence="13" type="ORF">EPICR_90060</name>
</gene>
<evidence type="ECO:0000259" key="10">
    <source>
        <dbReference type="PROSITE" id="PS50109"/>
    </source>
</evidence>
<dbReference type="AlphaFoldDB" id="A0A484HQ69"/>
<dbReference type="InterPro" id="IPR003594">
    <property type="entry name" value="HATPase_dom"/>
</dbReference>
<dbReference type="SMART" id="SM00091">
    <property type="entry name" value="PAS"/>
    <property type="match status" value="1"/>
</dbReference>
<evidence type="ECO:0000313" key="13">
    <source>
        <dbReference type="EMBL" id="VEN75463.1"/>
    </source>
</evidence>
<dbReference type="EC" id="2.7.13.3" evidence="2"/>
<dbReference type="SUPFAM" id="SSF47384">
    <property type="entry name" value="Homodimeric domain of signal transducing histidine kinase"/>
    <property type="match status" value="1"/>
</dbReference>
<evidence type="ECO:0000256" key="5">
    <source>
        <dbReference type="ARBA" id="ARBA00022777"/>
    </source>
</evidence>
<dbReference type="GO" id="GO:0006355">
    <property type="term" value="P:regulation of DNA-templated transcription"/>
    <property type="evidence" value="ECO:0007669"/>
    <property type="project" value="InterPro"/>
</dbReference>
<dbReference type="InterPro" id="IPR011006">
    <property type="entry name" value="CheY-like_superfamily"/>
</dbReference>
<dbReference type="InterPro" id="IPR036097">
    <property type="entry name" value="HisK_dim/P_sf"/>
</dbReference>
<dbReference type="SUPFAM" id="SSF55874">
    <property type="entry name" value="ATPase domain of HSP90 chaperone/DNA topoisomerase II/histidine kinase"/>
    <property type="match status" value="1"/>
</dbReference>
<feature type="modified residue" description="4-aspartylphosphate" evidence="9">
    <location>
        <position position="52"/>
    </location>
</feature>
<dbReference type="InterPro" id="IPR013767">
    <property type="entry name" value="PAS_fold"/>
</dbReference>
<dbReference type="SMART" id="SM00448">
    <property type="entry name" value="REC"/>
    <property type="match status" value="1"/>
</dbReference>
<keyword evidence="8" id="KW-0804">Transcription</keyword>
<dbReference type="Gene3D" id="3.40.50.2300">
    <property type="match status" value="1"/>
</dbReference>
<accession>A0A484HQ69</accession>
<dbReference type="GO" id="GO:0005886">
    <property type="term" value="C:plasma membrane"/>
    <property type="evidence" value="ECO:0007669"/>
    <property type="project" value="TreeGrafter"/>
</dbReference>
<reference evidence="13" key="1">
    <citation type="submission" date="2019-01" db="EMBL/GenBank/DDBJ databases">
        <authorList>
            <consortium name="Genoscope - CEA"/>
            <person name="William W."/>
        </authorList>
    </citation>
    <scope>NUCLEOTIDE SEQUENCE</scope>
    <source>
        <strain evidence="13">CR-1</strain>
    </source>
</reference>
<dbReference type="PANTHER" id="PTHR43047">
    <property type="entry name" value="TWO-COMPONENT HISTIDINE PROTEIN KINASE"/>
    <property type="match status" value="1"/>
</dbReference>
<name>A0A484HQ69_9BACT</name>
<dbReference type="FunFam" id="3.40.50.2300:FF:000018">
    <property type="entry name" value="DNA-binding transcriptional regulator NtrC"/>
    <property type="match status" value="1"/>
</dbReference>
<keyword evidence="4 13" id="KW-0808">Transferase</keyword>
<dbReference type="CDD" id="cd00130">
    <property type="entry name" value="PAS"/>
    <property type="match status" value="1"/>
</dbReference>
<evidence type="ECO:0000259" key="12">
    <source>
        <dbReference type="PROSITE" id="PS50112"/>
    </source>
</evidence>
<dbReference type="Gene3D" id="1.10.287.130">
    <property type="match status" value="1"/>
</dbReference>
<dbReference type="InterPro" id="IPR036890">
    <property type="entry name" value="HATPase_C_sf"/>
</dbReference>
<evidence type="ECO:0000256" key="8">
    <source>
        <dbReference type="ARBA" id="ARBA00023163"/>
    </source>
</evidence>
<evidence type="ECO:0000256" key="9">
    <source>
        <dbReference type="PROSITE-ProRule" id="PRU00169"/>
    </source>
</evidence>
<dbReference type="SMART" id="SM00387">
    <property type="entry name" value="HATPase_c"/>
    <property type="match status" value="1"/>
</dbReference>
<dbReference type="EMBL" id="CAACVI010000052">
    <property type="protein sequence ID" value="VEN75463.1"/>
    <property type="molecule type" value="Genomic_DNA"/>
</dbReference>
<evidence type="ECO:0000256" key="6">
    <source>
        <dbReference type="ARBA" id="ARBA00023012"/>
    </source>
</evidence>
<dbReference type="PROSITE" id="PS50112">
    <property type="entry name" value="PAS"/>
    <property type="match status" value="1"/>
</dbReference>
<evidence type="ECO:0000256" key="3">
    <source>
        <dbReference type="ARBA" id="ARBA00022553"/>
    </source>
</evidence>